<reference evidence="1" key="1">
    <citation type="submission" date="2014-09" db="EMBL/GenBank/DDBJ databases">
        <authorList>
            <person name="Magalhaes I.L.F."/>
            <person name="Oliveira U."/>
            <person name="Santos F.R."/>
            <person name="Vidigal T.H.D.A."/>
            <person name="Brescovit A.D."/>
            <person name="Santos A.J."/>
        </authorList>
    </citation>
    <scope>NUCLEOTIDE SEQUENCE</scope>
    <source>
        <tissue evidence="1">Shoot tissue taken approximately 20 cm above the soil surface</tissue>
    </source>
</reference>
<sequence>MITSGRENTKLPPRTQIFFNGLQKNEMLASEIWPQDCRMTAWVV</sequence>
<evidence type="ECO:0000313" key="1">
    <source>
        <dbReference type="EMBL" id="JAE24324.1"/>
    </source>
</evidence>
<dbReference type="AlphaFoldDB" id="A0A0A9GLM8"/>
<name>A0A0A9GLM8_ARUDO</name>
<protein>
    <submittedName>
        <fullName evidence="1">Uncharacterized protein</fullName>
    </submittedName>
</protein>
<dbReference type="EMBL" id="GBRH01173572">
    <property type="protein sequence ID" value="JAE24324.1"/>
    <property type="molecule type" value="Transcribed_RNA"/>
</dbReference>
<organism evidence="1">
    <name type="scientific">Arundo donax</name>
    <name type="common">Giant reed</name>
    <name type="synonym">Donax arundinaceus</name>
    <dbReference type="NCBI Taxonomy" id="35708"/>
    <lineage>
        <taxon>Eukaryota</taxon>
        <taxon>Viridiplantae</taxon>
        <taxon>Streptophyta</taxon>
        <taxon>Embryophyta</taxon>
        <taxon>Tracheophyta</taxon>
        <taxon>Spermatophyta</taxon>
        <taxon>Magnoliopsida</taxon>
        <taxon>Liliopsida</taxon>
        <taxon>Poales</taxon>
        <taxon>Poaceae</taxon>
        <taxon>PACMAD clade</taxon>
        <taxon>Arundinoideae</taxon>
        <taxon>Arundineae</taxon>
        <taxon>Arundo</taxon>
    </lineage>
</organism>
<proteinExistence type="predicted"/>
<accession>A0A0A9GLM8</accession>
<reference evidence="1" key="2">
    <citation type="journal article" date="2015" name="Data Brief">
        <title>Shoot transcriptome of the giant reed, Arundo donax.</title>
        <authorList>
            <person name="Barrero R.A."/>
            <person name="Guerrero F.D."/>
            <person name="Moolhuijzen P."/>
            <person name="Goolsby J.A."/>
            <person name="Tidwell J."/>
            <person name="Bellgard S.E."/>
            <person name="Bellgard M.I."/>
        </authorList>
    </citation>
    <scope>NUCLEOTIDE SEQUENCE</scope>
    <source>
        <tissue evidence="1">Shoot tissue taken approximately 20 cm above the soil surface</tissue>
    </source>
</reference>